<dbReference type="EMBL" id="CP136898">
    <property type="protein sequence ID" value="WOL19406.1"/>
    <property type="molecule type" value="Genomic_DNA"/>
</dbReference>
<reference evidence="3 4" key="1">
    <citation type="submission" date="2023-10" db="EMBL/GenBank/DDBJ databases">
        <title>Chromosome-scale genome assembly provides insights into flower coloration mechanisms of Canna indica.</title>
        <authorList>
            <person name="Li C."/>
        </authorList>
    </citation>
    <scope>NUCLEOTIDE SEQUENCE [LARGE SCALE GENOMIC DNA]</scope>
    <source>
        <tissue evidence="3">Flower</tissue>
    </source>
</reference>
<feature type="region of interest" description="Disordered" evidence="2">
    <location>
        <begin position="254"/>
        <end position="275"/>
    </location>
</feature>
<evidence type="ECO:0000256" key="2">
    <source>
        <dbReference type="SAM" id="MobiDB-lite"/>
    </source>
</evidence>
<proteinExistence type="predicted"/>
<gene>
    <name evidence="3" type="ORF">Cni_G28204</name>
</gene>
<evidence type="ECO:0000313" key="4">
    <source>
        <dbReference type="Proteomes" id="UP001327560"/>
    </source>
</evidence>
<evidence type="ECO:0000313" key="3">
    <source>
        <dbReference type="EMBL" id="WOL19406.1"/>
    </source>
</evidence>
<sequence>MGRVKIEDVLQRYVDLPENDRRGVVQNREFLVRTLEKLKRENDMAAIAAYELQQEIARYQHRLQFSEQNLRYYEPDPLAFTSLSELESCEKFIMDALQRVTARKEYLLTNHMSSYDPSSSGMQMYLQPQQERMPNPYGNEMVQWVPDAASNPSHQIFVGADPLMDLREHGIYDGISQQNMGLQVDPRTAGCHVNGTQNEASWQQAYTSTELLSALIPSPPYPLIQQHPMGPTDLPTMVAQEQVDVATGCAHVSMEENGTTPTNTYDGNATSTNVS</sequence>
<name>A0AAQ3L723_9LILI</name>
<keyword evidence="4" id="KW-1185">Reference proteome</keyword>
<feature type="compositionally biased region" description="Polar residues" evidence="2">
    <location>
        <begin position="256"/>
        <end position="275"/>
    </location>
</feature>
<dbReference type="AlphaFoldDB" id="A0AAQ3L723"/>
<evidence type="ECO:0000256" key="1">
    <source>
        <dbReference type="SAM" id="Coils"/>
    </source>
</evidence>
<accession>A0AAQ3L723</accession>
<feature type="coiled-coil region" evidence="1">
    <location>
        <begin position="35"/>
        <end position="69"/>
    </location>
</feature>
<keyword evidence="1" id="KW-0175">Coiled coil</keyword>
<dbReference type="Proteomes" id="UP001327560">
    <property type="component" value="Chromosome 9"/>
</dbReference>
<organism evidence="3 4">
    <name type="scientific">Canna indica</name>
    <name type="common">Indian-shot</name>
    <dbReference type="NCBI Taxonomy" id="4628"/>
    <lineage>
        <taxon>Eukaryota</taxon>
        <taxon>Viridiplantae</taxon>
        <taxon>Streptophyta</taxon>
        <taxon>Embryophyta</taxon>
        <taxon>Tracheophyta</taxon>
        <taxon>Spermatophyta</taxon>
        <taxon>Magnoliopsida</taxon>
        <taxon>Liliopsida</taxon>
        <taxon>Zingiberales</taxon>
        <taxon>Cannaceae</taxon>
        <taxon>Canna</taxon>
    </lineage>
</organism>
<protein>
    <submittedName>
        <fullName evidence="3">Agamous-like MADS-box protein AGL104</fullName>
    </submittedName>
</protein>